<keyword evidence="4" id="KW-0378">Hydrolase</keyword>
<dbReference type="SUPFAM" id="SSF53649">
    <property type="entry name" value="Alkaline phosphatase-like"/>
    <property type="match status" value="1"/>
</dbReference>
<dbReference type="Proteomes" id="UP001142055">
    <property type="component" value="Chromosome 3"/>
</dbReference>
<dbReference type="InterPro" id="IPR024607">
    <property type="entry name" value="Sulfatase_CS"/>
</dbReference>
<evidence type="ECO:0000256" key="2">
    <source>
        <dbReference type="ARBA" id="ARBA00008779"/>
    </source>
</evidence>
<dbReference type="Gene3D" id="3.40.720.10">
    <property type="entry name" value="Alkaline Phosphatase, subunit A"/>
    <property type="match status" value="2"/>
</dbReference>
<dbReference type="PROSITE" id="PS00523">
    <property type="entry name" value="SULFATASE_1"/>
    <property type="match status" value="1"/>
</dbReference>
<feature type="domain" description="Sulfatase N-terminal" evidence="6">
    <location>
        <begin position="133"/>
        <end position="196"/>
    </location>
</feature>
<evidence type="ECO:0000259" key="6">
    <source>
        <dbReference type="Pfam" id="PF00884"/>
    </source>
</evidence>
<sequence length="364" mass="41151">MLMDDMGWGDLGINGDPSHETFHLDQMAREGLLLTDFYAPSPLCSPSRASFLTGRLPIRNGFYTNNTKARNSYVPQEVVGGIAKSEILISELLSSIENKNKIVGKWHLGHSKPEYLPLNNGFHEFFGSTNYNGPALTSAPDAGSNGPLLCGKQTTFEGGFREPAIAWWPGRIKPGTTSGQVTNMMDLYRTIANLAQAPMPSNRFYDSNDLSPLLFHNEPIKNASVFYYRGDTLMAIRHGPYKAHYWTFTNPWEEFKKKIDYCPGNEVQNVTTHKLTHHQSPVLFHLIRDPGERFPIPIHRYEYTNAIKKLETIKIEHERTMVRGEPVLNICDRAAMLWSPPGCEKIDMCLPVPKSAPYDCIWPH</sequence>
<gene>
    <name evidence="7" type="ORF">RDWZM_007987</name>
</gene>
<feature type="domain" description="Sulfatase N-terminal" evidence="6">
    <location>
        <begin position="2"/>
        <end position="132"/>
    </location>
</feature>
<dbReference type="Gene3D" id="3.30.1120.10">
    <property type="match status" value="1"/>
</dbReference>
<dbReference type="PANTHER" id="PTHR42693:SF47">
    <property type="entry name" value="N-ACETYLGALACTOSAMINE-6-SULFATASE"/>
    <property type="match status" value="1"/>
</dbReference>
<keyword evidence="8" id="KW-1185">Reference proteome</keyword>
<dbReference type="GO" id="GO:0046872">
    <property type="term" value="F:metal ion binding"/>
    <property type="evidence" value="ECO:0007669"/>
    <property type="project" value="UniProtKB-KW"/>
</dbReference>
<dbReference type="InterPro" id="IPR000917">
    <property type="entry name" value="Sulfatase_N"/>
</dbReference>
<evidence type="ECO:0000256" key="5">
    <source>
        <dbReference type="ARBA" id="ARBA00022837"/>
    </source>
</evidence>
<dbReference type="GO" id="GO:0004065">
    <property type="term" value="F:arylsulfatase activity"/>
    <property type="evidence" value="ECO:0007669"/>
    <property type="project" value="TreeGrafter"/>
</dbReference>
<evidence type="ECO:0000313" key="7">
    <source>
        <dbReference type="EMBL" id="KAJ6216830.1"/>
    </source>
</evidence>
<comment type="similarity">
    <text evidence="2">Belongs to the sulfatase family.</text>
</comment>
<reference evidence="7" key="1">
    <citation type="submission" date="2022-12" db="EMBL/GenBank/DDBJ databases">
        <title>Genome assemblies of Blomia tropicalis.</title>
        <authorList>
            <person name="Cui Y."/>
        </authorList>
    </citation>
    <scope>NUCLEOTIDE SEQUENCE</scope>
    <source>
        <tissue evidence="7">Adult mites</tissue>
    </source>
</reference>
<evidence type="ECO:0000256" key="4">
    <source>
        <dbReference type="ARBA" id="ARBA00022801"/>
    </source>
</evidence>
<proteinExistence type="inferred from homology"/>
<evidence type="ECO:0000313" key="8">
    <source>
        <dbReference type="Proteomes" id="UP001142055"/>
    </source>
</evidence>
<name>A0A9Q0M3N6_BLOTA</name>
<dbReference type="Pfam" id="PF00884">
    <property type="entry name" value="Sulfatase"/>
    <property type="match status" value="2"/>
</dbReference>
<dbReference type="InterPro" id="IPR017850">
    <property type="entry name" value="Alkaline_phosphatase_core_sf"/>
</dbReference>
<comment type="caution">
    <text evidence="7">The sequence shown here is derived from an EMBL/GenBank/DDBJ whole genome shotgun (WGS) entry which is preliminary data.</text>
</comment>
<dbReference type="OMA" id="CDDAAMQ"/>
<dbReference type="AlphaFoldDB" id="A0A9Q0M3N6"/>
<accession>A0A9Q0M3N6</accession>
<organism evidence="7 8">
    <name type="scientific">Blomia tropicalis</name>
    <name type="common">Mite</name>
    <dbReference type="NCBI Taxonomy" id="40697"/>
    <lineage>
        <taxon>Eukaryota</taxon>
        <taxon>Metazoa</taxon>
        <taxon>Ecdysozoa</taxon>
        <taxon>Arthropoda</taxon>
        <taxon>Chelicerata</taxon>
        <taxon>Arachnida</taxon>
        <taxon>Acari</taxon>
        <taxon>Acariformes</taxon>
        <taxon>Sarcoptiformes</taxon>
        <taxon>Astigmata</taxon>
        <taxon>Glycyphagoidea</taxon>
        <taxon>Echimyopodidae</taxon>
        <taxon>Blomia</taxon>
    </lineage>
</organism>
<keyword evidence="3" id="KW-0479">Metal-binding</keyword>
<dbReference type="PANTHER" id="PTHR42693">
    <property type="entry name" value="ARYLSULFATASE FAMILY MEMBER"/>
    <property type="match status" value="1"/>
</dbReference>
<dbReference type="EMBL" id="JAPWDV010000003">
    <property type="protein sequence ID" value="KAJ6216830.1"/>
    <property type="molecule type" value="Genomic_DNA"/>
</dbReference>
<evidence type="ECO:0000256" key="1">
    <source>
        <dbReference type="ARBA" id="ARBA00001913"/>
    </source>
</evidence>
<dbReference type="InterPro" id="IPR050738">
    <property type="entry name" value="Sulfatase"/>
</dbReference>
<protein>
    <recommendedName>
        <fullName evidence="6">Sulfatase N-terminal domain-containing protein</fullName>
    </recommendedName>
</protein>
<comment type="cofactor">
    <cofactor evidence="1">
        <name>Ca(2+)</name>
        <dbReference type="ChEBI" id="CHEBI:29108"/>
    </cofactor>
</comment>
<evidence type="ECO:0000256" key="3">
    <source>
        <dbReference type="ARBA" id="ARBA00022723"/>
    </source>
</evidence>
<keyword evidence="5" id="KW-0106">Calcium</keyword>
<dbReference type="Pfam" id="PF14707">
    <property type="entry name" value="Sulfatase_C"/>
    <property type="match status" value="1"/>
</dbReference>